<dbReference type="HOGENOM" id="CLU_3094370_0_0_3"/>
<proteinExistence type="predicted"/>
<evidence type="ECO:0000313" key="2">
    <source>
        <dbReference type="Proteomes" id="UP000000268"/>
    </source>
</evidence>
<organism evidence="1 2">
    <name type="scientific">Acaryochloris marina (strain MBIC 11017)</name>
    <dbReference type="NCBI Taxonomy" id="329726"/>
    <lineage>
        <taxon>Bacteria</taxon>
        <taxon>Bacillati</taxon>
        <taxon>Cyanobacteriota</taxon>
        <taxon>Cyanophyceae</taxon>
        <taxon>Acaryochloridales</taxon>
        <taxon>Acaryochloridaceae</taxon>
        <taxon>Acaryochloris</taxon>
    </lineage>
</organism>
<gene>
    <name evidence="1" type="ordered locus">AM1_A0373</name>
</gene>
<dbReference type="AlphaFoldDB" id="A8ZL24"/>
<reference evidence="1 2" key="1">
    <citation type="journal article" date="2008" name="Proc. Natl. Acad. Sci. U.S.A.">
        <title>Niche adaptation and genome expansion in the chlorophyll d-producing cyanobacterium Acaryochloris marina.</title>
        <authorList>
            <person name="Swingley W.D."/>
            <person name="Chen M."/>
            <person name="Cheung P.C."/>
            <person name="Conrad A.L."/>
            <person name="Dejesa L.C."/>
            <person name="Hao J."/>
            <person name="Honchak B.M."/>
            <person name="Karbach L.E."/>
            <person name="Kurdoglu A."/>
            <person name="Lahiri S."/>
            <person name="Mastrian S.D."/>
            <person name="Miyashita H."/>
            <person name="Page L."/>
            <person name="Ramakrishna P."/>
            <person name="Satoh S."/>
            <person name="Sattley W.M."/>
            <person name="Shimada Y."/>
            <person name="Taylor H.L."/>
            <person name="Tomo T."/>
            <person name="Tsuchiya T."/>
            <person name="Wang Z.T."/>
            <person name="Raymond J."/>
            <person name="Mimuro M."/>
            <person name="Blankenship R.E."/>
            <person name="Touchman J.W."/>
        </authorList>
    </citation>
    <scope>NUCLEOTIDE SEQUENCE [LARGE SCALE GENOMIC DNA]</scope>
    <source>
        <strain evidence="2">MBIC 11017</strain>
        <plasmid evidence="2">Plasmid pREB1</plasmid>
    </source>
</reference>
<keyword evidence="1" id="KW-0614">Plasmid</keyword>
<evidence type="ECO:0000313" key="1">
    <source>
        <dbReference type="EMBL" id="ABW31491.1"/>
    </source>
</evidence>
<keyword evidence="2" id="KW-1185">Reference proteome</keyword>
<protein>
    <submittedName>
        <fullName evidence="1">Uncharacterized protein</fullName>
    </submittedName>
</protein>
<accession>A8ZL24</accession>
<dbReference type="KEGG" id="amr:AM1_A0373"/>
<sequence>MSSKTALDAFLAAEETKALKQFSSEKPGRIGVQLTSISFLPHVITDEQKDI</sequence>
<dbReference type="EMBL" id="CP000838">
    <property type="protein sequence ID" value="ABW31491.1"/>
    <property type="molecule type" value="Genomic_DNA"/>
</dbReference>
<geneLocation type="plasmid" evidence="1 2">
    <name>pREB1</name>
</geneLocation>
<dbReference type="Proteomes" id="UP000000268">
    <property type="component" value="Plasmid pREB1"/>
</dbReference>
<name>A8ZL24_ACAM1</name>